<dbReference type="OrthoDB" id="1787446at2"/>
<gene>
    <name evidence="1" type="ORF">SAMN02745123_02530</name>
</gene>
<dbReference type="EMBL" id="FRAR01000018">
    <property type="protein sequence ID" value="SHK62400.1"/>
    <property type="molecule type" value="Genomic_DNA"/>
</dbReference>
<reference evidence="2" key="1">
    <citation type="submission" date="2016-11" db="EMBL/GenBank/DDBJ databases">
        <authorList>
            <person name="Varghese N."/>
            <person name="Submissions S."/>
        </authorList>
    </citation>
    <scope>NUCLEOTIDE SEQUENCE [LARGE SCALE GENOMIC DNA]</scope>
    <source>
        <strain evidence="2">DSM 10349</strain>
    </source>
</reference>
<organism evidence="1 2">
    <name type="scientific">Desulforamulus aeronauticus DSM 10349</name>
    <dbReference type="NCBI Taxonomy" id="1121421"/>
    <lineage>
        <taxon>Bacteria</taxon>
        <taxon>Bacillati</taxon>
        <taxon>Bacillota</taxon>
        <taxon>Clostridia</taxon>
        <taxon>Eubacteriales</taxon>
        <taxon>Peptococcaceae</taxon>
        <taxon>Desulforamulus</taxon>
    </lineage>
</organism>
<keyword evidence="2" id="KW-1185">Reference proteome</keyword>
<evidence type="ECO:0000313" key="2">
    <source>
        <dbReference type="Proteomes" id="UP000183997"/>
    </source>
</evidence>
<evidence type="ECO:0000313" key="1">
    <source>
        <dbReference type="EMBL" id="SHK62400.1"/>
    </source>
</evidence>
<accession>A0A1M6TZS9</accession>
<dbReference type="Proteomes" id="UP000183997">
    <property type="component" value="Unassembled WGS sequence"/>
</dbReference>
<dbReference type="STRING" id="1121421.SAMN02745123_02530"/>
<dbReference type="RefSeq" id="WP_072914906.1">
    <property type="nucleotide sequence ID" value="NZ_FRAR01000018.1"/>
</dbReference>
<protein>
    <submittedName>
        <fullName evidence="1">Uncharacterized protein</fullName>
    </submittedName>
</protein>
<sequence>MLPPDIEAAELEGILPLMTLDDLEEMLQKIYDQLRVEKSGPKLMRLLTNRDIVEKAMEKF</sequence>
<name>A0A1M6TZS9_9FIRM</name>
<dbReference type="AlphaFoldDB" id="A0A1M6TZS9"/>
<proteinExistence type="predicted"/>